<evidence type="ECO:0008006" key="3">
    <source>
        <dbReference type="Google" id="ProtNLM"/>
    </source>
</evidence>
<comment type="caution">
    <text evidence="1">The sequence shown here is derived from an EMBL/GenBank/DDBJ whole genome shotgun (WGS) entry which is preliminary data.</text>
</comment>
<name>A0A419UVY6_9BACL</name>
<accession>A0A419UVY6</accession>
<dbReference type="EMBL" id="RAPK01000012">
    <property type="protein sequence ID" value="RKD68774.1"/>
    <property type="molecule type" value="Genomic_DNA"/>
</dbReference>
<evidence type="ECO:0000313" key="1">
    <source>
        <dbReference type="EMBL" id="RKD68774.1"/>
    </source>
</evidence>
<reference evidence="1 2" key="1">
    <citation type="submission" date="2018-09" db="EMBL/GenBank/DDBJ databases">
        <title>Genomic Encyclopedia of Archaeal and Bacterial Type Strains, Phase II (KMG-II): from individual species to whole genera.</title>
        <authorList>
            <person name="Goeker M."/>
        </authorList>
    </citation>
    <scope>NUCLEOTIDE SEQUENCE [LARGE SCALE GENOMIC DNA]</scope>
    <source>
        <strain evidence="1 2">DSM 17008</strain>
    </source>
</reference>
<dbReference type="Proteomes" id="UP000285120">
    <property type="component" value="Unassembled WGS sequence"/>
</dbReference>
<proteinExistence type="predicted"/>
<organism evidence="1 2">
    <name type="scientific">Sinobaca qinghaiensis</name>
    <dbReference type="NCBI Taxonomy" id="342944"/>
    <lineage>
        <taxon>Bacteria</taxon>
        <taxon>Bacillati</taxon>
        <taxon>Bacillota</taxon>
        <taxon>Bacilli</taxon>
        <taxon>Bacillales</taxon>
        <taxon>Sporolactobacillaceae</taxon>
        <taxon>Sinobaca</taxon>
    </lineage>
</organism>
<dbReference type="AlphaFoldDB" id="A0A419UVY6"/>
<sequence length="314" mass="36590">MAQLLKLSDYASRYELDMYHYSSQFSRFKQERWKKMKAAWLEANTSSINEPLEEPEPVEEEWFKAKENFFRRTILKKRCRTTIEAAMPEKNPPEQDILAFYRGKTKEQLIEAFYEELFQSQLRWASSSLLEESTIAPSLRYNQHLKYFLREWPDNFFVLFRPVFHIKSAPVELDIIVITPTEIICMFLLEGKMNSVFDTSTGRFWNEYAEGTITKTLNPAIPMQRMTSMAATIMEADGIELPIRKEIIAPGSIIDRKGYAGSAELIDKQTLPAWLEAKKRNPSPVKRAQIQAAEALFKHTLTQSRMKNRPPSDQ</sequence>
<keyword evidence="2" id="KW-1185">Reference proteome</keyword>
<dbReference type="OrthoDB" id="2433183at2"/>
<gene>
    <name evidence="1" type="ORF">ATL39_3236</name>
</gene>
<dbReference type="RefSeq" id="WP_120194371.1">
    <property type="nucleotide sequence ID" value="NZ_RAPK01000012.1"/>
</dbReference>
<protein>
    <recommendedName>
        <fullName evidence="3">Nuclease-like protein</fullName>
    </recommendedName>
</protein>
<evidence type="ECO:0000313" key="2">
    <source>
        <dbReference type="Proteomes" id="UP000285120"/>
    </source>
</evidence>